<proteinExistence type="predicted"/>
<protein>
    <submittedName>
        <fullName evidence="2">Uncharacterized protein</fullName>
    </submittedName>
</protein>
<evidence type="ECO:0000313" key="2">
    <source>
        <dbReference type="EMBL" id="MCQ8194682.1"/>
    </source>
</evidence>
<dbReference type="Proteomes" id="UP001204746">
    <property type="component" value="Unassembled WGS sequence"/>
</dbReference>
<keyword evidence="3" id="KW-1185">Reference proteome</keyword>
<accession>A0ABT1VBA9</accession>
<comment type="caution">
    <text evidence="2">The sequence shown here is derived from an EMBL/GenBank/DDBJ whole genome shotgun (WGS) entry which is preliminary data.</text>
</comment>
<reference evidence="2 3" key="1">
    <citation type="submission" date="2022-07" db="EMBL/GenBank/DDBJ databases">
        <authorList>
            <person name="Phongsopitanun W."/>
            <person name="Tanasupawat S."/>
        </authorList>
    </citation>
    <scope>NUCLEOTIDE SEQUENCE [LARGE SCALE GENOMIC DNA]</scope>
    <source>
        <strain evidence="2 3">RCU-064</strain>
    </source>
</reference>
<evidence type="ECO:0000256" key="1">
    <source>
        <dbReference type="SAM" id="MobiDB-lite"/>
    </source>
</evidence>
<dbReference type="RefSeq" id="WP_256655444.1">
    <property type="nucleotide sequence ID" value="NZ_JANIAA010000051.1"/>
</dbReference>
<dbReference type="EMBL" id="JANIAA010000051">
    <property type="protein sequence ID" value="MCQ8194682.1"/>
    <property type="molecule type" value="Genomic_DNA"/>
</dbReference>
<organism evidence="2 3">
    <name type="scientific">Streptomyces rugosispiralis</name>
    <dbReference type="NCBI Taxonomy" id="2967341"/>
    <lineage>
        <taxon>Bacteria</taxon>
        <taxon>Bacillati</taxon>
        <taxon>Actinomycetota</taxon>
        <taxon>Actinomycetes</taxon>
        <taxon>Kitasatosporales</taxon>
        <taxon>Streptomycetaceae</taxon>
        <taxon>Streptomyces</taxon>
    </lineage>
</organism>
<gene>
    <name evidence="2" type="ORF">NP777_41935</name>
</gene>
<feature type="region of interest" description="Disordered" evidence="1">
    <location>
        <begin position="1"/>
        <end position="34"/>
    </location>
</feature>
<name>A0ABT1VBA9_9ACTN</name>
<sequence>MAENPMWNRPGAMPPAEAPVTQQGVPPLPDTAPAEATTVGRRTIAEITALVENIQYALSQGYEMPEFHEGVRDAYRWVLGQSAASYTGRMGIPDGAQLRAEDDAADEALRTGPRRKHANGVQHAVMWVRGLTDDQPWFWHG</sequence>
<evidence type="ECO:0000313" key="3">
    <source>
        <dbReference type="Proteomes" id="UP001204746"/>
    </source>
</evidence>